<keyword evidence="10" id="KW-1185">Reference proteome</keyword>
<dbReference type="UniPathway" id="UPA00042">
    <property type="reaction ID" value="UER00497"/>
</dbReference>
<comment type="cofactor">
    <cofactor evidence="2 5 6">
        <name>pyridoxal 5'-phosphate</name>
        <dbReference type="ChEBI" id="CHEBI:597326"/>
    </cofactor>
</comment>
<proteinExistence type="inferred from homology"/>
<comment type="pathway">
    <text evidence="5">Amino-acid biosynthesis; D-alanine biosynthesis; D-alanine from L-alanine: step 1/1.</text>
</comment>
<comment type="catalytic activity">
    <reaction evidence="1 5">
        <text>L-alanine = D-alanine</text>
        <dbReference type="Rhea" id="RHEA:20249"/>
        <dbReference type="ChEBI" id="CHEBI:57416"/>
        <dbReference type="ChEBI" id="CHEBI:57972"/>
        <dbReference type="EC" id="5.1.1.1"/>
    </reaction>
</comment>
<feature type="domain" description="Alanine racemase C-terminal" evidence="8">
    <location>
        <begin position="229"/>
        <end position="353"/>
    </location>
</feature>
<comment type="similarity">
    <text evidence="5">Belongs to the alanine racemase family.</text>
</comment>
<feature type="active site" description="Proton acceptor; specific for D-alanine" evidence="5">
    <location>
        <position position="35"/>
    </location>
</feature>
<evidence type="ECO:0000256" key="5">
    <source>
        <dbReference type="HAMAP-Rule" id="MF_01201"/>
    </source>
</evidence>
<dbReference type="SUPFAM" id="SSF51419">
    <property type="entry name" value="PLP-binding barrel"/>
    <property type="match status" value="1"/>
</dbReference>
<dbReference type="EC" id="5.1.1.1" evidence="5"/>
<name>A0A1Y1SIJ2_9GAMM</name>
<dbReference type="Gene3D" id="3.20.20.10">
    <property type="entry name" value="Alanine racemase"/>
    <property type="match status" value="1"/>
</dbReference>
<evidence type="ECO:0000256" key="4">
    <source>
        <dbReference type="ARBA" id="ARBA00023235"/>
    </source>
</evidence>
<dbReference type="GO" id="GO:0030170">
    <property type="term" value="F:pyridoxal phosphate binding"/>
    <property type="evidence" value="ECO:0007669"/>
    <property type="project" value="UniProtKB-UniRule"/>
</dbReference>
<accession>A0A1Y1SIJ2</accession>
<dbReference type="Gene3D" id="2.40.37.10">
    <property type="entry name" value="Lyase, Ornithine Decarboxylase, Chain A, domain 1"/>
    <property type="match status" value="1"/>
</dbReference>
<evidence type="ECO:0000259" key="8">
    <source>
        <dbReference type="SMART" id="SM01005"/>
    </source>
</evidence>
<dbReference type="GO" id="GO:0008784">
    <property type="term" value="F:alanine racemase activity"/>
    <property type="evidence" value="ECO:0007669"/>
    <property type="project" value="UniProtKB-UniRule"/>
</dbReference>
<evidence type="ECO:0000313" key="9">
    <source>
        <dbReference type="EMBL" id="ORE89493.1"/>
    </source>
</evidence>
<dbReference type="PANTHER" id="PTHR30511:SF0">
    <property type="entry name" value="ALANINE RACEMASE, CATABOLIC-RELATED"/>
    <property type="match status" value="1"/>
</dbReference>
<dbReference type="Pfam" id="PF00842">
    <property type="entry name" value="Ala_racemase_C"/>
    <property type="match status" value="1"/>
</dbReference>
<dbReference type="AlphaFoldDB" id="A0A1Y1SIJ2"/>
<evidence type="ECO:0000313" key="10">
    <source>
        <dbReference type="Proteomes" id="UP000192342"/>
    </source>
</evidence>
<dbReference type="PRINTS" id="PR00992">
    <property type="entry name" value="ALARACEMASE"/>
</dbReference>
<dbReference type="InterPro" id="IPR011079">
    <property type="entry name" value="Ala_racemase_C"/>
</dbReference>
<dbReference type="InterPro" id="IPR009006">
    <property type="entry name" value="Ala_racemase/Decarboxylase_C"/>
</dbReference>
<dbReference type="InterPro" id="IPR000821">
    <property type="entry name" value="Ala_racemase"/>
</dbReference>
<feature type="modified residue" description="N6-(pyridoxal phosphate)lysine" evidence="5 6">
    <location>
        <position position="35"/>
    </location>
</feature>
<feature type="binding site" evidence="5 7">
    <location>
        <position position="129"/>
    </location>
    <ligand>
        <name>substrate</name>
    </ligand>
</feature>
<dbReference type="Proteomes" id="UP000192342">
    <property type="component" value="Unassembled WGS sequence"/>
</dbReference>
<keyword evidence="3 5" id="KW-0663">Pyridoxal phosphate</keyword>
<dbReference type="InterPro" id="IPR029066">
    <property type="entry name" value="PLP-binding_barrel"/>
</dbReference>
<keyword evidence="4 5" id="KW-0413">Isomerase</keyword>
<comment type="function">
    <text evidence="5">Catalyzes the interconversion of L-alanine and D-alanine. May also act on other amino acids.</text>
</comment>
<gene>
    <name evidence="9" type="primary">alr</name>
    <name evidence="9" type="ORF">ATO7_06420</name>
</gene>
<dbReference type="GO" id="GO:0005829">
    <property type="term" value="C:cytosol"/>
    <property type="evidence" value="ECO:0007669"/>
    <property type="project" value="TreeGrafter"/>
</dbReference>
<evidence type="ECO:0000256" key="6">
    <source>
        <dbReference type="PIRSR" id="PIRSR600821-50"/>
    </source>
</evidence>
<protein>
    <recommendedName>
        <fullName evidence="5">Alanine racemase</fullName>
        <ecNumber evidence="5">5.1.1.1</ecNumber>
    </recommendedName>
</protein>
<organism evidence="9 10">
    <name type="scientific">Oceanococcus atlanticus</name>
    <dbReference type="NCBI Taxonomy" id="1317117"/>
    <lineage>
        <taxon>Bacteria</taxon>
        <taxon>Pseudomonadati</taxon>
        <taxon>Pseudomonadota</taxon>
        <taxon>Gammaproteobacteria</taxon>
        <taxon>Chromatiales</taxon>
        <taxon>Oceanococcaceae</taxon>
        <taxon>Oceanococcus</taxon>
    </lineage>
</organism>
<comment type="caution">
    <text evidence="9">The sequence shown here is derived from an EMBL/GenBank/DDBJ whole genome shotgun (WGS) entry which is preliminary data.</text>
</comment>
<dbReference type="RefSeq" id="WP_206044806.1">
    <property type="nucleotide sequence ID" value="NZ_AQQV01000001.1"/>
</dbReference>
<evidence type="ECO:0000256" key="2">
    <source>
        <dbReference type="ARBA" id="ARBA00001933"/>
    </source>
</evidence>
<dbReference type="InterPro" id="IPR001608">
    <property type="entry name" value="Ala_racemase_N"/>
</dbReference>
<feature type="binding site" evidence="5 7">
    <location>
        <position position="298"/>
    </location>
    <ligand>
        <name>substrate</name>
    </ligand>
</feature>
<dbReference type="STRING" id="1317117.ATO7_06420"/>
<evidence type="ECO:0000256" key="1">
    <source>
        <dbReference type="ARBA" id="ARBA00000316"/>
    </source>
</evidence>
<feature type="active site" description="Proton acceptor; specific for L-alanine" evidence="5">
    <location>
        <position position="250"/>
    </location>
</feature>
<dbReference type="FunFam" id="3.20.20.10:FF:000002">
    <property type="entry name" value="Alanine racemase"/>
    <property type="match status" value="1"/>
</dbReference>
<dbReference type="SUPFAM" id="SSF50621">
    <property type="entry name" value="Alanine racemase C-terminal domain-like"/>
    <property type="match status" value="1"/>
</dbReference>
<dbReference type="EMBL" id="AQQV01000001">
    <property type="protein sequence ID" value="ORE89493.1"/>
    <property type="molecule type" value="Genomic_DNA"/>
</dbReference>
<sequence length="354" mass="38272">MLQTVWAELDLSALRHNLAQVRACAPRARVMAMLKADAYGHGLLTCARALAEEADGIAVARLDEAERLRNELPHMPLLLTASALDDEALRWCAAHAVAITLHDHSVLERILRMADTPPLWLKFNSGMNRLGFSPSQFKDVARRLCDKGVHGVMMSHFACADEPLNPLTQAQIAAFRQAHAEHLPDWPASMANSAGVIAHPDSHADWVRPGIMLYGSSPIAGADLDLRPVMTLKARILGFQDVAAGQSVGYGGDWVASRPSRIATVGIGYGDGYPRRIAPSAQAWVNGQRVPLAGRVSMDMLALDVTAAGDVAVGEVVTLWGRNLPVDEVAAHAGTISYELLCRVKGRVQRVIRD</sequence>
<dbReference type="SMART" id="SM01005">
    <property type="entry name" value="Ala_racemase_C"/>
    <property type="match status" value="1"/>
</dbReference>
<reference evidence="9 10" key="1">
    <citation type="submission" date="2013-04" db="EMBL/GenBank/DDBJ databases">
        <title>Oceanococcus atlanticus 22II-S10r2 Genome Sequencing.</title>
        <authorList>
            <person name="Lai Q."/>
            <person name="Li G."/>
            <person name="Shao Z."/>
        </authorList>
    </citation>
    <scope>NUCLEOTIDE SEQUENCE [LARGE SCALE GENOMIC DNA]</scope>
    <source>
        <strain evidence="9 10">22II-S10r2</strain>
    </source>
</reference>
<dbReference type="NCBIfam" id="TIGR00492">
    <property type="entry name" value="alr"/>
    <property type="match status" value="1"/>
</dbReference>
<dbReference type="PANTHER" id="PTHR30511">
    <property type="entry name" value="ALANINE RACEMASE"/>
    <property type="match status" value="1"/>
</dbReference>
<evidence type="ECO:0000256" key="3">
    <source>
        <dbReference type="ARBA" id="ARBA00022898"/>
    </source>
</evidence>
<dbReference type="Pfam" id="PF01168">
    <property type="entry name" value="Ala_racemase_N"/>
    <property type="match status" value="1"/>
</dbReference>
<dbReference type="HAMAP" id="MF_01201">
    <property type="entry name" value="Ala_racemase"/>
    <property type="match status" value="1"/>
</dbReference>
<dbReference type="GO" id="GO:0030632">
    <property type="term" value="P:D-alanine biosynthetic process"/>
    <property type="evidence" value="ECO:0007669"/>
    <property type="project" value="UniProtKB-UniRule"/>
</dbReference>
<evidence type="ECO:0000256" key="7">
    <source>
        <dbReference type="PIRSR" id="PIRSR600821-52"/>
    </source>
</evidence>